<protein>
    <submittedName>
        <fullName evidence="1">Uncharacterized protein</fullName>
    </submittedName>
</protein>
<dbReference type="AlphaFoldDB" id="A0A239KUJ3"/>
<dbReference type="OrthoDB" id="6058064at2"/>
<reference evidence="1 2" key="1">
    <citation type="submission" date="2017-06" db="EMBL/GenBank/DDBJ databases">
        <authorList>
            <person name="Kim H.J."/>
            <person name="Triplett B.A."/>
        </authorList>
    </citation>
    <scope>NUCLEOTIDE SEQUENCE [LARGE SCALE GENOMIC DNA]</scope>
    <source>
        <strain evidence="1 2">DSM 11445</strain>
    </source>
</reference>
<accession>A0A239KUJ3</accession>
<evidence type="ECO:0000313" key="1">
    <source>
        <dbReference type="EMBL" id="SNT22037.1"/>
    </source>
</evidence>
<dbReference type="RefSeq" id="WP_089280103.1">
    <property type="nucleotide sequence ID" value="NZ_FZON01000072.1"/>
</dbReference>
<dbReference type="EMBL" id="FZON01000072">
    <property type="protein sequence ID" value="SNT22037.1"/>
    <property type="molecule type" value="Genomic_DNA"/>
</dbReference>
<dbReference type="Proteomes" id="UP000198440">
    <property type="component" value="Unassembled WGS sequence"/>
</dbReference>
<organism evidence="1 2">
    <name type="scientific">Antarctobacter heliothermus</name>
    <dbReference type="NCBI Taxonomy" id="74033"/>
    <lineage>
        <taxon>Bacteria</taxon>
        <taxon>Pseudomonadati</taxon>
        <taxon>Pseudomonadota</taxon>
        <taxon>Alphaproteobacteria</taxon>
        <taxon>Rhodobacterales</taxon>
        <taxon>Roseobacteraceae</taxon>
        <taxon>Antarctobacter</taxon>
    </lineage>
</organism>
<evidence type="ECO:0000313" key="2">
    <source>
        <dbReference type="Proteomes" id="UP000198440"/>
    </source>
</evidence>
<gene>
    <name evidence="1" type="ORF">SAMN04488078_107215</name>
</gene>
<proteinExistence type="predicted"/>
<name>A0A239KUJ3_9RHOB</name>
<sequence length="177" mass="19899">MTAFQSLFAEYGDPYMPFPANTPTVDDLPGLSLQDIAQLPVELLAILQRDVDERLKRDKAAKARFDAGLAVRYATRAAEERQISGRDTGTVRFDDGDCTVVADLPKRVDWDQDRLADMVARIREAGDDPAEYVDLDYKVPERKYAAWPEAIRQGFEPARTVRPGTLKVEILAQEVDQ</sequence>